<dbReference type="InterPro" id="IPR010115">
    <property type="entry name" value="FbiA/CofD"/>
</dbReference>
<comment type="catalytic activity">
    <reaction evidence="3">
        <text>(2S)-lactyl-2-diphospho-5'-guanosine + 7,8-didemethyl-8-hydroxy-5-deazariboflavin = oxidized coenzyme F420-0 + GMP + H(+)</text>
        <dbReference type="Rhea" id="RHEA:63444"/>
        <dbReference type="ChEBI" id="CHEBI:15378"/>
        <dbReference type="ChEBI" id="CHEBI:58115"/>
        <dbReference type="ChEBI" id="CHEBI:59435"/>
        <dbReference type="ChEBI" id="CHEBI:59904"/>
        <dbReference type="ChEBI" id="CHEBI:59907"/>
        <dbReference type="EC" id="2.7.8.28"/>
    </reaction>
</comment>
<dbReference type="InterPro" id="IPR038136">
    <property type="entry name" value="CofD-like_dom_sf"/>
</dbReference>
<proteinExistence type="inferred from homology"/>
<dbReference type="AlphaFoldDB" id="N6UTI0"/>
<evidence type="ECO:0000313" key="4">
    <source>
        <dbReference type="EMBL" id="ENN95619.1"/>
    </source>
</evidence>
<protein>
    <recommendedName>
        <fullName evidence="3">2-phospho-L-lactate transferase</fullName>
        <ecNumber evidence="3">2.7.8.28</ecNumber>
    </recommendedName>
    <alternativeName>
        <fullName evidence="3">EPPG:FO PEP transferase</fullName>
    </alternativeName>
</protein>
<dbReference type="Proteomes" id="UP000053695">
    <property type="component" value="Unassembled WGS sequence"/>
</dbReference>
<name>N6UTI0_9EURY</name>
<dbReference type="HAMAP" id="MF_01257">
    <property type="entry name" value="CofD"/>
    <property type="match status" value="1"/>
</dbReference>
<dbReference type="EC" id="2.7.8.28" evidence="3"/>
<dbReference type="InterPro" id="IPR002882">
    <property type="entry name" value="CofD"/>
</dbReference>
<dbReference type="RefSeq" id="WP_004594246.1">
    <property type="nucleotide sequence ID" value="NZ_APMM01000063.1"/>
</dbReference>
<reference evidence="4 5" key="1">
    <citation type="journal article" date="2013" name="Genome Announc.">
        <title>Draft Genome Sequence of a Highly Flagellated, Fast-Swimming Archaeon, Methanocaldococcus villosus Strain KIN24-T80 (DSM 22612).</title>
        <authorList>
            <person name="Thennarasu S."/>
            <person name="Polireddy D."/>
            <person name="Antony A."/>
            <person name="Yada M.R."/>
            <person name="Algarawi S."/>
            <person name="Sivakumar N."/>
        </authorList>
    </citation>
    <scope>NUCLEOTIDE SEQUENCE [LARGE SCALE GENOMIC DNA]</scope>
    <source>
        <strain evidence="4 5">KIN24-T80</strain>
    </source>
</reference>
<dbReference type="Pfam" id="PF01933">
    <property type="entry name" value="CofD"/>
    <property type="match status" value="1"/>
</dbReference>
<dbReference type="GO" id="GO:0000287">
    <property type="term" value="F:magnesium ion binding"/>
    <property type="evidence" value="ECO:0007669"/>
    <property type="project" value="InterPro"/>
</dbReference>
<dbReference type="GO" id="GO:0043743">
    <property type="term" value="F:LPPG:FO 2-phospho-L-lactate transferase activity"/>
    <property type="evidence" value="ECO:0007669"/>
    <property type="project" value="UniProtKB-EC"/>
</dbReference>
<dbReference type="STRING" id="1069083.GCA_000371805_01077"/>
<evidence type="ECO:0000313" key="5">
    <source>
        <dbReference type="Proteomes" id="UP000053695"/>
    </source>
</evidence>
<dbReference type="OrthoDB" id="59563at2157"/>
<dbReference type="GO" id="GO:0052645">
    <property type="term" value="P:F420-0 metabolic process"/>
    <property type="evidence" value="ECO:0007669"/>
    <property type="project" value="UniProtKB-UniRule"/>
</dbReference>
<evidence type="ECO:0000256" key="1">
    <source>
        <dbReference type="ARBA" id="ARBA00022679"/>
    </source>
</evidence>
<sequence length="307" mass="34824">MIIILTVLSGGTGTPKLLQGLKRFLSEELNIIVNTAEDTWINDLYVSPDVDTVLYTLADLINEDVWYGRRDDTFTTHETLKAFGIDELLRIGDKDRALKMHKAYYLKKGYKLCEIIDMERELFNIKAKVLPMSDDRVETKILTKLNGKLDLLKFHDFWVKRKGNVDVIDVIYENITYAKPCEKALRAIEKSKAIIIGPSNPITSIGPILAFDEIREGISKKKTIVVSPIVGNSPISGPAGKLMRAKGYDSSIYGIYEFYKDLVDILIIDISDKDKAKDFDCEVITTNIIMRTLEDKLRLAKEILELV</sequence>
<comment type="pathway">
    <text evidence="3">Cofactor biosynthesis; coenzyme F420 biosynthesis.</text>
</comment>
<keyword evidence="1 3" id="KW-0808">Transferase</keyword>
<dbReference type="PANTHER" id="PTHR43007:SF1">
    <property type="entry name" value="2-PHOSPHO-L-LACTATE TRANSFERASE"/>
    <property type="match status" value="1"/>
</dbReference>
<comment type="caution">
    <text evidence="4">The sequence shown here is derived from an EMBL/GenBank/DDBJ whole genome shotgun (WGS) entry which is preliminary data.</text>
</comment>
<accession>N6UTI0</accession>
<dbReference type="PANTHER" id="PTHR43007">
    <property type="entry name" value="2-PHOSPHO-L-LACTATE TRANSFERASE"/>
    <property type="match status" value="1"/>
</dbReference>
<dbReference type="CDD" id="cd07186">
    <property type="entry name" value="CofD_like"/>
    <property type="match status" value="1"/>
</dbReference>
<dbReference type="Gene3D" id="1.10.8.240">
    <property type="entry name" value="CofD-like domain"/>
    <property type="match status" value="1"/>
</dbReference>
<dbReference type="Gene3D" id="3.40.50.10680">
    <property type="entry name" value="CofD-like domains"/>
    <property type="match status" value="1"/>
</dbReference>
<comment type="function">
    <text evidence="3">Catalyzes the transfer of the 2-phospholactate moiety from (2S)-lactyl-2-diphospho-5'-guanosine to 7,8-didemethyl-8-hydroxy-5-deazariboflavin (FO) with the formation of oxidized coenzyme F420-0 and GMP.</text>
</comment>
<evidence type="ECO:0000256" key="2">
    <source>
        <dbReference type="ARBA" id="ARBA00022842"/>
    </source>
</evidence>
<dbReference type="UniPathway" id="UPA00071"/>
<dbReference type="EMBL" id="APMM01000063">
    <property type="protein sequence ID" value="ENN95619.1"/>
    <property type="molecule type" value="Genomic_DNA"/>
</dbReference>
<dbReference type="PATRIC" id="fig|1069083.5.peg.1329"/>
<comment type="similarity">
    <text evidence="3">Belongs to the CofD family.</text>
</comment>
<organism evidence="4 5">
    <name type="scientific">Methanocaldococcus villosus KIN24-T80</name>
    <dbReference type="NCBI Taxonomy" id="1069083"/>
    <lineage>
        <taxon>Archaea</taxon>
        <taxon>Methanobacteriati</taxon>
        <taxon>Methanobacteriota</taxon>
        <taxon>Methanomada group</taxon>
        <taxon>Methanococci</taxon>
        <taxon>Methanococcales</taxon>
        <taxon>Methanocaldococcaceae</taxon>
        <taxon>Methanocaldococcus</taxon>
    </lineage>
</organism>
<comment type="subunit">
    <text evidence="3">Homodimer.</text>
</comment>
<feature type="binding site" evidence="3">
    <location>
        <position position="51"/>
    </location>
    <ligand>
        <name>7,8-didemethyl-8-hydroxy-5-deazariboflavin</name>
        <dbReference type="ChEBI" id="CHEBI:59904"/>
    </ligand>
</feature>
<keyword evidence="5" id="KW-1185">Reference proteome</keyword>
<comment type="cofactor">
    <cofactor evidence="3">
        <name>Mg(2+)</name>
        <dbReference type="ChEBI" id="CHEBI:18420"/>
    </cofactor>
</comment>
<feature type="binding site" evidence="3">
    <location>
        <position position="90"/>
    </location>
    <ligand>
        <name>7,8-didemethyl-8-hydroxy-5-deazariboflavin</name>
        <dbReference type="ChEBI" id="CHEBI:59904"/>
    </ligand>
</feature>
<evidence type="ECO:0000256" key="3">
    <source>
        <dbReference type="HAMAP-Rule" id="MF_01257"/>
    </source>
</evidence>
<keyword evidence="2 3" id="KW-0460">Magnesium</keyword>
<dbReference type="SUPFAM" id="SSF142338">
    <property type="entry name" value="CofD-like"/>
    <property type="match status" value="1"/>
</dbReference>
<gene>
    <name evidence="3" type="primary">cofD</name>
    <name evidence="4" type="ORF">J422_06852</name>
</gene>
<dbReference type="NCBIfam" id="TIGR01819">
    <property type="entry name" value="F420_cofD"/>
    <property type="match status" value="1"/>
</dbReference>